<dbReference type="Proteomes" id="UP001232245">
    <property type="component" value="Unassembled WGS sequence"/>
</dbReference>
<proteinExistence type="predicted"/>
<evidence type="ECO:0008006" key="3">
    <source>
        <dbReference type="Google" id="ProtNLM"/>
    </source>
</evidence>
<sequence length="122" mass="14427">MTLKESMGETWNKEFIHGICINKTRILKCISVLLTEKEVIFDAVSMIATFETYSKDDPERCKKDEVVLCKEFPGYSEQLSYITYKKLFMLIETCLKEAITRFEEVDRVEILNELEKAKRKWL</sequence>
<gene>
    <name evidence="1" type="ORF">J2S02_003593</name>
</gene>
<keyword evidence="2" id="KW-1185">Reference proteome</keyword>
<evidence type="ECO:0000313" key="1">
    <source>
        <dbReference type="EMBL" id="MDQ0227248.1"/>
    </source>
</evidence>
<comment type="caution">
    <text evidence="1">The sequence shown here is derived from an EMBL/GenBank/DDBJ whole genome shotgun (WGS) entry which is preliminary data.</text>
</comment>
<reference evidence="1 2" key="1">
    <citation type="submission" date="2023-07" db="EMBL/GenBank/DDBJ databases">
        <title>Genomic Encyclopedia of Type Strains, Phase IV (KMG-IV): sequencing the most valuable type-strain genomes for metagenomic binning, comparative biology and taxonomic classification.</title>
        <authorList>
            <person name="Goeker M."/>
        </authorList>
    </citation>
    <scope>NUCLEOTIDE SEQUENCE [LARGE SCALE GENOMIC DNA]</scope>
    <source>
        <strain evidence="1 2">DSM 17723</strain>
    </source>
</reference>
<dbReference type="EMBL" id="JAUSTZ010000008">
    <property type="protein sequence ID" value="MDQ0227248.1"/>
    <property type="molecule type" value="Genomic_DNA"/>
</dbReference>
<dbReference type="RefSeq" id="WP_174881154.1">
    <property type="nucleotide sequence ID" value="NZ_CADEPK010000320.1"/>
</dbReference>
<organism evidence="1 2">
    <name type="scientific">Metabacillus niabensis</name>
    <dbReference type="NCBI Taxonomy" id="324854"/>
    <lineage>
        <taxon>Bacteria</taxon>
        <taxon>Bacillati</taxon>
        <taxon>Bacillota</taxon>
        <taxon>Bacilli</taxon>
        <taxon>Bacillales</taxon>
        <taxon>Bacillaceae</taxon>
        <taxon>Metabacillus</taxon>
    </lineage>
</organism>
<name>A0ABT9Z4Q3_9BACI</name>
<evidence type="ECO:0000313" key="2">
    <source>
        <dbReference type="Proteomes" id="UP001232245"/>
    </source>
</evidence>
<protein>
    <recommendedName>
        <fullName evidence="3">Group-specific protein</fullName>
    </recommendedName>
</protein>
<accession>A0ABT9Z4Q3</accession>